<dbReference type="EMBL" id="JACBKZ010000002">
    <property type="protein sequence ID" value="KAF5956396.1"/>
    <property type="molecule type" value="Genomic_DNA"/>
</dbReference>
<sequence length="61" mass="7235">MLIGDEQEGRVISFKFKAPRARRKKIDDKVMQNMTIKKWKIICLPPYIATCKIGYMYLNLK</sequence>
<comment type="caution">
    <text evidence="1">The sequence shown here is derived from an EMBL/GenBank/DDBJ whole genome shotgun (WGS) entry which is preliminary data.</text>
</comment>
<organism evidence="1 2">
    <name type="scientific">Camellia sinensis</name>
    <name type="common">Tea plant</name>
    <name type="synonym">Thea sinensis</name>
    <dbReference type="NCBI Taxonomy" id="4442"/>
    <lineage>
        <taxon>Eukaryota</taxon>
        <taxon>Viridiplantae</taxon>
        <taxon>Streptophyta</taxon>
        <taxon>Embryophyta</taxon>
        <taxon>Tracheophyta</taxon>
        <taxon>Spermatophyta</taxon>
        <taxon>Magnoliopsida</taxon>
        <taxon>eudicotyledons</taxon>
        <taxon>Gunneridae</taxon>
        <taxon>Pentapetalae</taxon>
        <taxon>asterids</taxon>
        <taxon>Ericales</taxon>
        <taxon>Theaceae</taxon>
        <taxon>Camellia</taxon>
    </lineage>
</organism>
<dbReference type="Proteomes" id="UP000593564">
    <property type="component" value="Unassembled WGS sequence"/>
</dbReference>
<accession>A0A7J7HWC3</accession>
<evidence type="ECO:0000313" key="1">
    <source>
        <dbReference type="EMBL" id="KAF5956396.1"/>
    </source>
</evidence>
<keyword evidence="2" id="KW-1185">Reference proteome</keyword>
<reference evidence="1 2" key="2">
    <citation type="submission" date="2020-07" db="EMBL/GenBank/DDBJ databases">
        <title>Genome assembly of wild tea tree DASZ reveals pedigree and selection history of tea varieties.</title>
        <authorList>
            <person name="Zhang W."/>
        </authorList>
    </citation>
    <scope>NUCLEOTIDE SEQUENCE [LARGE SCALE GENOMIC DNA]</scope>
    <source>
        <strain evidence="2">cv. G240</strain>
        <tissue evidence="1">Leaf</tissue>
    </source>
</reference>
<protein>
    <submittedName>
        <fullName evidence="1">Uncharacterized protein</fullName>
    </submittedName>
</protein>
<proteinExistence type="predicted"/>
<gene>
    <name evidence="1" type="ORF">HYC85_003621</name>
</gene>
<dbReference type="AlphaFoldDB" id="A0A7J7HWC3"/>
<reference evidence="2" key="1">
    <citation type="journal article" date="2020" name="Nat. Commun.">
        <title>Genome assembly of wild tea tree DASZ reveals pedigree and selection history of tea varieties.</title>
        <authorList>
            <person name="Zhang W."/>
            <person name="Zhang Y."/>
            <person name="Qiu H."/>
            <person name="Guo Y."/>
            <person name="Wan H."/>
            <person name="Zhang X."/>
            <person name="Scossa F."/>
            <person name="Alseekh S."/>
            <person name="Zhang Q."/>
            <person name="Wang P."/>
            <person name="Xu L."/>
            <person name="Schmidt M.H."/>
            <person name="Jia X."/>
            <person name="Li D."/>
            <person name="Zhu A."/>
            <person name="Guo F."/>
            <person name="Chen W."/>
            <person name="Ni D."/>
            <person name="Usadel B."/>
            <person name="Fernie A.R."/>
            <person name="Wen W."/>
        </authorList>
    </citation>
    <scope>NUCLEOTIDE SEQUENCE [LARGE SCALE GENOMIC DNA]</scope>
    <source>
        <strain evidence="2">cv. G240</strain>
    </source>
</reference>
<evidence type="ECO:0000313" key="2">
    <source>
        <dbReference type="Proteomes" id="UP000593564"/>
    </source>
</evidence>
<name>A0A7J7HWC3_CAMSI</name>